<organism evidence="2 3">
    <name type="scientific">Tanacetum coccineum</name>
    <dbReference type="NCBI Taxonomy" id="301880"/>
    <lineage>
        <taxon>Eukaryota</taxon>
        <taxon>Viridiplantae</taxon>
        <taxon>Streptophyta</taxon>
        <taxon>Embryophyta</taxon>
        <taxon>Tracheophyta</taxon>
        <taxon>Spermatophyta</taxon>
        <taxon>Magnoliopsida</taxon>
        <taxon>eudicotyledons</taxon>
        <taxon>Gunneridae</taxon>
        <taxon>Pentapetalae</taxon>
        <taxon>asterids</taxon>
        <taxon>campanulids</taxon>
        <taxon>Asterales</taxon>
        <taxon>Asteraceae</taxon>
        <taxon>Asteroideae</taxon>
        <taxon>Anthemideae</taxon>
        <taxon>Anthemidinae</taxon>
        <taxon>Tanacetum</taxon>
    </lineage>
</organism>
<feature type="region of interest" description="Disordered" evidence="1">
    <location>
        <begin position="155"/>
        <end position="178"/>
    </location>
</feature>
<reference evidence="2" key="1">
    <citation type="journal article" date="2022" name="Int. J. Mol. Sci.">
        <title>Draft Genome of Tanacetum Coccineum: Genomic Comparison of Closely Related Tanacetum-Family Plants.</title>
        <authorList>
            <person name="Yamashiro T."/>
            <person name="Shiraishi A."/>
            <person name="Nakayama K."/>
            <person name="Satake H."/>
        </authorList>
    </citation>
    <scope>NUCLEOTIDE SEQUENCE</scope>
</reference>
<comment type="caution">
    <text evidence="2">The sequence shown here is derived from an EMBL/GenBank/DDBJ whole genome shotgun (WGS) entry which is preliminary data.</text>
</comment>
<protein>
    <submittedName>
        <fullName evidence="2">Uncharacterized protein</fullName>
    </submittedName>
</protein>
<evidence type="ECO:0000313" key="2">
    <source>
        <dbReference type="EMBL" id="GJT92627.1"/>
    </source>
</evidence>
<dbReference type="EMBL" id="BQNB010020127">
    <property type="protein sequence ID" value="GJT92627.1"/>
    <property type="molecule type" value="Genomic_DNA"/>
</dbReference>
<proteinExistence type="predicted"/>
<dbReference type="Proteomes" id="UP001151760">
    <property type="component" value="Unassembled WGS sequence"/>
</dbReference>
<evidence type="ECO:0000313" key="3">
    <source>
        <dbReference type="Proteomes" id="UP001151760"/>
    </source>
</evidence>
<gene>
    <name evidence="2" type="ORF">Tco_1081472</name>
</gene>
<feature type="compositionally biased region" description="Basic and acidic residues" evidence="1">
    <location>
        <begin position="155"/>
        <end position="168"/>
    </location>
</feature>
<keyword evidence="3" id="KW-1185">Reference proteome</keyword>
<reference evidence="2" key="2">
    <citation type="submission" date="2022-01" db="EMBL/GenBank/DDBJ databases">
        <authorList>
            <person name="Yamashiro T."/>
            <person name="Shiraishi A."/>
            <person name="Satake H."/>
            <person name="Nakayama K."/>
        </authorList>
    </citation>
    <scope>NUCLEOTIDE SEQUENCE</scope>
</reference>
<evidence type="ECO:0000256" key="1">
    <source>
        <dbReference type="SAM" id="MobiDB-lite"/>
    </source>
</evidence>
<sequence>MAETELRRGYAAYCNGSGTPAGSEPFFQSLPRFHFWQAMPIYTLQLSPFELVKRALNTDGDSPATPAAVAGPLVPWHKRAQQLEDDVGRLHDELLRLETRLKCCLSPCGAADRIAIDRLSELVNFSYANIEILVITALAHMLFIAKKGIPLNERERVECSDRTRDRSEPTVAENSTSGASVQNLAMSLCPDLGTKGSVDHESVNEKSLEKDKEHASCNLSKARREGRKLTLRKKGLLFYFDSNLRKGEVRIRSIRILIGLGLTWFKHYWFPEELISLLAKPFLILTLPLD</sequence>
<name>A0ABQ5HXP0_9ASTR</name>
<accession>A0ABQ5HXP0</accession>